<organism evidence="5 6">
    <name type="scientific">Cryptosporidium meleagridis</name>
    <dbReference type="NCBI Taxonomy" id="93969"/>
    <lineage>
        <taxon>Eukaryota</taxon>
        <taxon>Sar</taxon>
        <taxon>Alveolata</taxon>
        <taxon>Apicomplexa</taxon>
        <taxon>Conoidasida</taxon>
        <taxon>Coccidia</taxon>
        <taxon>Eucoccidiorida</taxon>
        <taxon>Eimeriorina</taxon>
        <taxon>Cryptosporidiidae</taxon>
        <taxon>Cryptosporidium</taxon>
    </lineage>
</organism>
<dbReference type="InterPro" id="IPR001487">
    <property type="entry name" value="Bromodomain"/>
</dbReference>
<dbReference type="OrthoDB" id="422637at2759"/>
<dbReference type="Proteomes" id="UP000236928">
    <property type="component" value="Unassembled WGS sequence"/>
</dbReference>
<feature type="compositionally biased region" description="Basic and acidic residues" evidence="3">
    <location>
        <begin position="159"/>
        <end position="169"/>
    </location>
</feature>
<feature type="region of interest" description="Disordered" evidence="3">
    <location>
        <begin position="743"/>
        <end position="771"/>
    </location>
</feature>
<feature type="compositionally biased region" description="Gly residues" evidence="3">
    <location>
        <begin position="359"/>
        <end position="375"/>
    </location>
</feature>
<reference evidence="5 6" key="1">
    <citation type="submission" date="2014-04" db="EMBL/GenBank/DDBJ databases">
        <title>Comparative Genomics of Cryptosporidium Species.</title>
        <authorList>
            <person name="Silva J.C."/>
            <person name="Su Q."/>
            <person name="Chalmers R."/>
            <person name="Chibucos M.C."/>
            <person name="Elwin K."/>
            <person name="Godinez A."/>
            <person name="Guo F."/>
            <person name="Huynh K."/>
            <person name="Orvis J."/>
            <person name="Ott S."/>
            <person name="Sadzewicz L."/>
            <person name="Sengamalay N."/>
            <person name="Shetty A."/>
            <person name="Sun M."/>
            <person name="Tallon L."/>
            <person name="Xiao L."/>
            <person name="Zhang H."/>
            <person name="Fraser C.M."/>
            <person name="Zhu G."/>
            <person name="Kissinger J."/>
            <person name="Widmer G."/>
        </authorList>
    </citation>
    <scope>NUCLEOTIDE SEQUENCE [LARGE SCALE GENOMIC DNA]</scope>
    <source>
        <strain evidence="5 6">UKMEL1</strain>
    </source>
</reference>
<dbReference type="InterPro" id="IPR051831">
    <property type="entry name" value="Bromodomain_contain_prot"/>
</dbReference>
<comment type="caution">
    <text evidence="5">The sequence shown here is derived from an EMBL/GenBank/DDBJ whole genome shotgun (WGS) entry which is preliminary data.</text>
</comment>
<feature type="region of interest" description="Disordered" evidence="3">
    <location>
        <begin position="1142"/>
        <end position="1168"/>
    </location>
</feature>
<keyword evidence="1 2" id="KW-0103">Bromodomain</keyword>
<evidence type="ECO:0000256" key="1">
    <source>
        <dbReference type="ARBA" id="ARBA00023117"/>
    </source>
</evidence>
<dbReference type="InterPro" id="IPR036427">
    <property type="entry name" value="Bromodomain-like_sf"/>
</dbReference>
<evidence type="ECO:0000259" key="4">
    <source>
        <dbReference type="PROSITE" id="PS50014"/>
    </source>
</evidence>
<protein>
    <submittedName>
        <fullName evidence="5">Bromodomain protein</fullName>
    </submittedName>
</protein>
<dbReference type="Gene3D" id="1.20.920.10">
    <property type="entry name" value="Bromodomain-like"/>
    <property type="match status" value="1"/>
</dbReference>
<accession>A0A2P4Z215</accession>
<sequence>MNEISENKTTNGNPVPNSDEERSLGIDQESYSEISVPQKPEIEGKEETGYGQGPDKERDQEQEQEQEQQEQEQDQDQEGAASERSEGKTYSQKTDGDASSVVTQTSQNAVPEIRIPRGRGRPPRNANRADIGPSGLVSITSIWADDDKPKGKRGRPRLRPLEPEEKVEPEAAPNKPLKVKRPKGPKDIMHEIIHRLYKRDKQQIFAEPVNAEFVPDYYQVIKNPMDFSTMRKKVSQDEYKDFDSFVDDIKLIISNCYTYNKIGTMVYRMGLILEETWDKSLEGSRARYEQSIKNVEEYEEKKKAGEIISDSEPESQPIWNNTPTSPTMESPNPSNQRSMVTRRMEARLSGSHSPWVSKGSGGPGAIGGSGTGPGIPGERDLSTGSDFMSRRALGGHPFGGAMAYRGGELGRHPPYPGGIPGQGHQNTKPKGPTLADICKGGVTSIKENLEKLKIDRFEPFSSLIKQLATQPCIKTPTVDDWYVFDKQLSEIQYRNSVKRFIGDDSIQALKKIMDIETALLEIDPHPAISKLPLSDTRLLGIDTDDFAPFNQNLSVDGSFLLGVGDNHIKVALTLQDEVPCLDLTPLKELVTKYTQHPLSTQSNGGIASVAQGHFPNSSGVSVNGVSAGAGSGLGGGTGSGITQIGFPKSSLGGGTNQGGIHAPLSHLQTSETKHELPLSQRPAKTGTEIKGQDLKSMHYNGFGGHRGEVLSGTAETSGVSNVPLSQLGQAHAHGRIAYKHGYPPSLGSGPGSGTGSMPTSMPLSGTPGKPGVPGTSGVVNSNSYYEVCPPAKVQKFEQSNYPAHGGASHAFPPSHSVVPPHSVHTVHPTQPSALPKQGVQAIAPLSGGNKPGIPLNYNQVHGRGMQHGSQMNAQGHGPGTGIGHLNGHRIQSTNLVANPTNSNNVSPVSVGNSTNQNMRVSASSPTATTSTSNTHLNVNLNMASNAAAATTNASVSANSISTAQTAPINSTANIASTNTVNNTVNTPSLGNFVPSSVVPGSAVTTSSINGGSKMNHIGNVPTSAAEAPTNSSSISPTANVSNIQYLNSNDVRRISDKLNYSQNMMGSQVHHQGHLVNRSQVSNSGSHYLQMNAGSGNHIGAGSGGAAMVTSTNQRIDHTINGNIGQQKVITSGYIQNNEYMPRGADPNVGGGTNGSTSNNNNNSGNSGNMYGLYQHNAKKSEIPIDIREERTRLDQNMYMVEGLGMNGMNMRPRQQVLQMQSHQSSVKPPHYHHQYPPQSQIPVHKSQINNGNVSNANGSNNFYQKYNNNTTNSNSNIQYHNRNISPMGQTSSNIPNIANPINNLTSGGSQYPQDGINHLGQKK</sequence>
<dbReference type="EMBL" id="JIBK01000039">
    <property type="protein sequence ID" value="POM84118.1"/>
    <property type="molecule type" value="Genomic_DNA"/>
</dbReference>
<feature type="compositionally biased region" description="Polar residues" evidence="3">
    <location>
        <begin position="7"/>
        <end position="16"/>
    </location>
</feature>
<gene>
    <name evidence="5" type="ORF">CmeUKMEL1_10795</name>
</gene>
<dbReference type="PROSITE" id="PS50014">
    <property type="entry name" value="BROMODOMAIN_2"/>
    <property type="match status" value="1"/>
</dbReference>
<proteinExistence type="predicted"/>
<dbReference type="CDD" id="cd04369">
    <property type="entry name" value="Bromodomain"/>
    <property type="match status" value="1"/>
</dbReference>
<evidence type="ECO:0000256" key="3">
    <source>
        <dbReference type="SAM" id="MobiDB-lite"/>
    </source>
</evidence>
<feature type="region of interest" description="Disordered" evidence="3">
    <location>
        <begin position="350"/>
        <end position="430"/>
    </location>
</feature>
<dbReference type="SUPFAM" id="SSF47370">
    <property type="entry name" value="Bromodomain"/>
    <property type="match status" value="1"/>
</dbReference>
<name>A0A2P4Z215_9CRYT</name>
<dbReference type="PANTHER" id="PTHR22881:SF27">
    <property type="entry name" value="BROMODOMAIN CONTAINING 7_9"/>
    <property type="match status" value="1"/>
</dbReference>
<dbReference type="VEuPathDB" id="CryptoDB:CmeUKMEL1_10795"/>
<feature type="compositionally biased region" description="Polar residues" evidence="3">
    <location>
        <begin position="317"/>
        <end position="338"/>
    </location>
</feature>
<dbReference type="PANTHER" id="PTHR22881">
    <property type="entry name" value="BROMODOMAIN CONTAINING PROTEIN"/>
    <property type="match status" value="1"/>
</dbReference>
<feature type="compositionally biased region" description="Acidic residues" evidence="3">
    <location>
        <begin position="62"/>
        <end position="77"/>
    </location>
</feature>
<evidence type="ECO:0000256" key="2">
    <source>
        <dbReference type="PROSITE-ProRule" id="PRU00035"/>
    </source>
</evidence>
<evidence type="ECO:0000313" key="5">
    <source>
        <dbReference type="EMBL" id="POM84118.1"/>
    </source>
</evidence>
<dbReference type="SMART" id="SM00297">
    <property type="entry name" value="BROMO"/>
    <property type="match status" value="1"/>
</dbReference>
<feature type="region of interest" description="Disordered" evidence="3">
    <location>
        <begin position="1303"/>
        <end position="1324"/>
    </location>
</feature>
<feature type="compositionally biased region" description="Low complexity" evidence="3">
    <location>
        <begin position="1155"/>
        <end position="1168"/>
    </location>
</feature>
<feature type="domain" description="Bromo" evidence="4">
    <location>
        <begin position="197"/>
        <end position="267"/>
    </location>
</feature>
<feature type="region of interest" description="Disordered" evidence="3">
    <location>
        <begin position="299"/>
        <end position="338"/>
    </location>
</feature>
<feature type="region of interest" description="Disordered" evidence="3">
    <location>
        <begin position="1"/>
        <end position="183"/>
    </location>
</feature>
<dbReference type="PRINTS" id="PR00503">
    <property type="entry name" value="BROMODOMAIN"/>
</dbReference>
<evidence type="ECO:0000313" key="6">
    <source>
        <dbReference type="Proteomes" id="UP000236928"/>
    </source>
</evidence>
<feature type="compositionally biased region" description="Basic and acidic residues" evidence="3">
    <location>
        <begin position="40"/>
        <end position="61"/>
    </location>
</feature>
<dbReference type="Pfam" id="PF00439">
    <property type="entry name" value="Bromodomain"/>
    <property type="match status" value="1"/>
</dbReference>
<feature type="compositionally biased region" description="Polar residues" evidence="3">
    <location>
        <begin position="100"/>
        <end position="109"/>
    </location>
</feature>
<keyword evidence="6" id="KW-1185">Reference proteome</keyword>